<evidence type="ECO:0000256" key="1">
    <source>
        <dbReference type="ARBA" id="ARBA00022801"/>
    </source>
</evidence>
<keyword evidence="1" id="KW-0378">Hydrolase</keyword>
<name>A0A8T5GEZ0_9ARCH</name>
<evidence type="ECO:0000259" key="2">
    <source>
        <dbReference type="PROSITE" id="PS51462"/>
    </source>
</evidence>
<dbReference type="EMBL" id="JABJNZ010000052">
    <property type="protein sequence ID" value="MBT4870704.1"/>
    <property type="molecule type" value="Genomic_DNA"/>
</dbReference>
<dbReference type="Proteomes" id="UP000722459">
    <property type="component" value="Unassembled WGS sequence"/>
</dbReference>
<sequence length="133" mass="16109">MGDKIFALIKSDKDNYLILKMNKKVMLLDEWYVVTGGVEKEESFEEAALREIKEETDLEVLKIEDSRVVFDYHCRQWNEDAHEKVFFVLVKEKDPVLSEEHIEFKWLSKEKFFEKVYWYGQDRKSLMDLLEKF</sequence>
<dbReference type="InterPro" id="IPR000086">
    <property type="entry name" value="NUDIX_hydrolase_dom"/>
</dbReference>
<dbReference type="SUPFAM" id="SSF55811">
    <property type="entry name" value="Nudix"/>
    <property type="match status" value="1"/>
</dbReference>
<dbReference type="InterPro" id="IPR020084">
    <property type="entry name" value="NUDIX_hydrolase_CS"/>
</dbReference>
<evidence type="ECO:0000313" key="3">
    <source>
        <dbReference type="EMBL" id="MBT4870704.1"/>
    </source>
</evidence>
<dbReference type="InterPro" id="IPR015797">
    <property type="entry name" value="NUDIX_hydrolase-like_dom_sf"/>
</dbReference>
<dbReference type="PROSITE" id="PS00893">
    <property type="entry name" value="NUDIX_BOX"/>
    <property type="match status" value="1"/>
</dbReference>
<dbReference type="Pfam" id="PF00293">
    <property type="entry name" value="NUDIX"/>
    <property type="match status" value="1"/>
</dbReference>
<comment type="caution">
    <text evidence="3">The sequence shown here is derived from an EMBL/GenBank/DDBJ whole genome shotgun (WGS) entry which is preliminary data.</text>
</comment>
<accession>A0A8T5GEZ0</accession>
<dbReference type="PROSITE" id="PS51462">
    <property type="entry name" value="NUDIX"/>
    <property type="match status" value="1"/>
</dbReference>
<evidence type="ECO:0000313" key="4">
    <source>
        <dbReference type="Proteomes" id="UP000722459"/>
    </source>
</evidence>
<dbReference type="PANTHER" id="PTHR43736">
    <property type="entry name" value="ADP-RIBOSE PYROPHOSPHATASE"/>
    <property type="match status" value="1"/>
</dbReference>
<dbReference type="AlphaFoldDB" id="A0A8T5GEZ0"/>
<proteinExistence type="predicted"/>
<dbReference type="PANTHER" id="PTHR43736:SF1">
    <property type="entry name" value="DIHYDRONEOPTERIN TRIPHOSPHATE DIPHOSPHATASE"/>
    <property type="match status" value="1"/>
</dbReference>
<gene>
    <name evidence="3" type="ORF">HON47_03965</name>
</gene>
<dbReference type="Gene3D" id="3.90.79.10">
    <property type="entry name" value="Nucleoside Triphosphate Pyrophosphohydrolase"/>
    <property type="match status" value="1"/>
</dbReference>
<feature type="domain" description="Nudix hydrolase" evidence="2">
    <location>
        <begin position="1"/>
        <end position="130"/>
    </location>
</feature>
<organism evidence="3 4">
    <name type="scientific">Candidatus Iainarchaeum sp</name>
    <dbReference type="NCBI Taxonomy" id="3101447"/>
    <lineage>
        <taxon>Archaea</taxon>
        <taxon>Candidatus Iainarchaeota</taxon>
        <taxon>Candidatus Iainarchaeia</taxon>
        <taxon>Candidatus Iainarchaeales</taxon>
        <taxon>Candidatus Iainarchaeaceae</taxon>
        <taxon>Candidatus Iainarchaeum</taxon>
    </lineage>
</organism>
<reference evidence="3" key="1">
    <citation type="journal article" date="2021" name="ISME J.">
        <title>Mercury methylation by metabolically versatile and cosmopolitan marine bacteria.</title>
        <authorList>
            <person name="Lin H."/>
            <person name="Ascher D.B."/>
            <person name="Myung Y."/>
            <person name="Lamborg C.H."/>
            <person name="Hallam S.J."/>
            <person name="Gionfriddo C.M."/>
            <person name="Holt K.E."/>
            <person name="Moreau J.W."/>
        </authorList>
    </citation>
    <scope>NUCLEOTIDE SEQUENCE</scope>
    <source>
        <strain evidence="3">SI075_bin30</strain>
    </source>
</reference>
<protein>
    <submittedName>
        <fullName evidence="3">NUDIX domain-containing protein</fullName>
    </submittedName>
</protein>
<dbReference type="GO" id="GO:0016787">
    <property type="term" value="F:hydrolase activity"/>
    <property type="evidence" value="ECO:0007669"/>
    <property type="project" value="UniProtKB-KW"/>
</dbReference>